<dbReference type="InterPro" id="IPR005184">
    <property type="entry name" value="DUF306_Meta_HslJ"/>
</dbReference>
<keyword evidence="5" id="KW-1185">Reference proteome</keyword>
<evidence type="ECO:0000256" key="1">
    <source>
        <dbReference type="SAM" id="MobiDB-lite"/>
    </source>
</evidence>
<feature type="domain" description="DUF306" evidence="3">
    <location>
        <begin position="56"/>
        <end position="172"/>
    </location>
</feature>
<comment type="caution">
    <text evidence="4">The sequence shown here is derived from an EMBL/GenBank/DDBJ whole genome shotgun (WGS) entry which is preliminary data.</text>
</comment>
<feature type="region of interest" description="Disordered" evidence="1">
    <location>
        <begin position="23"/>
        <end position="58"/>
    </location>
</feature>
<name>A0ABU2JRT9_9ACTN</name>
<dbReference type="RefSeq" id="WP_311667788.1">
    <property type="nucleotide sequence ID" value="NZ_JAVREO010000008.1"/>
</dbReference>
<keyword evidence="2" id="KW-0732">Signal</keyword>
<dbReference type="InterPro" id="IPR038670">
    <property type="entry name" value="HslJ-like_sf"/>
</dbReference>
<feature type="signal peptide" evidence="2">
    <location>
        <begin position="1"/>
        <end position="21"/>
    </location>
</feature>
<dbReference type="Proteomes" id="UP001183410">
    <property type="component" value="Unassembled WGS sequence"/>
</dbReference>
<dbReference type="Gene3D" id="2.40.128.270">
    <property type="match status" value="1"/>
</dbReference>
<gene>
    <name evidence="4" type="ORF">RM844_15565</name>
</gene>
<protein>
    <submittedName>
        <fullName evidence="4">META domain-containing protein</fullName>
    </submittedName>
</protein>
<sequence length="185" mass="19309">MRQRPPLLAGLLALAATAALAGCQADSTAATDDPAGRQAPTEEATEAPPDGGAAPEQLTKSRWLPERVTVDGTAFPRPPGLTLVHLDLPDVEEFRAERGCRYGSDVTADGATLRVAEVVRTEAGCPEDDGTFAEHFLGVFRGELAYALHDADGPGQNEPATLTLTDPAGDTVTLTENLPIPVPTT</sequence>
<evidence type="ECO:0000256" key="2">
    <source>
        <dbReference type="SAM" id="SignalP"/>
    </source>
</evidence>
<accession>A0ABU2JRT9</accession>
<dbReference type="Pfam" id="PF03724">
    <property type="entry name" value="META"/>
    <property type="match status" value="1"/>
</dbReference>
<dbReference type="PROSITE" id="PS51257">
    <property type="entry name" value="PROKAR_LIPOPROTEIN"/>
    <property type="match status" value="1"/>
</dbReference>
<feature type="chain" id="PRO_5045803688" evidence="2">
    <location>
        <begin position="22"/>
        <end position="185"/>
    </location>
</feature>
<evidence type="ECO:0000313" key="4">
    <source>
        <dbReference type="EMBL" id="MDT0267704.1"/>
    </source>
</evidence>
<proteinExistence type="predicted"/>
<evidence type="ECO:0000313" key="5">
    <source>
        <dbReference type="Proteomes" id="UP001183410"/>
    </source>
</evidence>
<evidence type="ECO:0000259" key="3">
    <source>
        <dbReference type="Pfam" id="PF03724"/>
    </source>
</evidence>
<dbReference type="EMBL" id="JAVREO010000008">
    <property type="protein sequence ID" value="MDT0267704.1"/>
    <property type="molecule type" value="Genomic_DNA"/>
</dbReference>
<organism evidence="4 5">
    <name type="scientific">Streptomyces chisholmiae</name>
    <dbReference type="NCBI Taxonomy" id="3075540"/>
    <lineage>
        <taxon>Bacteria</taxon>
        <taxon>Bacillati</taxon>
        <taxon>Actinomycetota</taxon>
        <taxon>Actinomycetes</taxon>
        <taxon>Kitasatosporales</taxon>
        <taxon>Streptomycetaceae</taxon>
        <taxon>Streptomyces</taxon>
    </lineage>
</organism>
<reference evidence="5" key="1">
    <citation type="submission" date="2023-07" db="EMBL/GenBank/DDBJ databases">
        <title>30 novel species of actinomycetes from the DSMZ collection.</title>
        <authorList>
            <person name="Nouioui I."/>
        </authorList>
    </citation>
    <scope>NUCLEOTIDE SEQUENCE [LARGE SCALE GENOMIC DNA]</scope>
    <source>
        <strain evidence="5">DSM 44915</strain>
    </source>
</reference>